<dbReference type="Gene3D" id="3.40.50.720">
    <property type="entry name" value="NAD(P)-binding Rossmann-like Domain"/>
    <property type="match status" value="1"/>
</dbReference>
<dbReference type="SUPFAM" id="SSF51735">
    <property type="entry name" value="NAD(P)-binding Rossmann-fold domains"/>
    <property type="match status" value="1"/>
</dbReference>
<proteinExistence type="predicted"/>
<dbReference type="InterPro" id="IPR028939">
    <property type="entry name" value="P5C_Rdtase_cat_N"/>
</dbReference>
<dbReference type="PANTHER" id="PTHR14239">
    <property type="entry name" value="DUDULIN-RELATED"/>
    <property type="match status" value="1"/>
</dbReference>
<dbReference type="EMBL" id="JAKXMK010000038">
    <property type="protein sequence ID" value="MCH6171012.1"/>
    <property type="molecule type" value="Genomic_DNA"/>
</dbReference>
<feature type="domain" description="Pyrroline-5-carboxylate reductase catalytic N-terminal" evidence="2">
    <location>
        <begin position="3"/>
        <end position="90"/>
    </location>
</feature>
<evidence type="ECO:0000259" key="2">
    <source>
        <dbReference type="Pfam" id="PF03807"/>
    </source>
</evidence>
<dbReference type="InterPro" id="IPR051267">
    <property type="entry name" value="STEAP_metalloreductase"/>
</dbReference>
<evidence type="ECO:0000256" key="1">
    <source>
        <dbReference type="ARBA" id="ARBA00023002"/>
    </source>
</evidence>
<protein>
    <submittedName>
        <fullName evidence="3">NAD(P)-binding domain-containing protein</fullName>
    </submittedName>
</protein>
<dbReference type="PANTHER" id="PTHR14239:SF10">
    <property type="entry name" value="REDUCTASE"/>
    <property type="match status" value="1"/>
</dbReference>
<reference evidence="3 4" key="1">
    <citation type="submission" date="2022-03" db="EMBL/GenBank/DDBJ databases">
        <title>Pseudonocardia alaer sp. nov., a novel actinomycete isolated from reed forest soil.</title>
        <authorList>
            <person name="Wang L."/>
        </authorList>
    </citation>
    <scope>NUCLEOTIDE SEQUENCE [LARGE SCALE GENOMIC DNA]</scope>
    <source>
        <strain evidence="3 4">Y-16303</strain>
    </source>
</reference>
<organism evidence="3 4">
    <name type="scientific">Pseudonocardia alaniniphila</name>
    <dbReference type="NCBI Taxonomy" id="75291"/>
    <lineage>
        <taxon>Bacteria</taxon>
        <taxon>Bacillati</taxon>
        <taxon>Actinomycetota</taxon>
        <taxon>Actinomycetes</taxon>
        <taxon>Pseudonocardiales</taxon>
        <taxon>Pseudonocardiaceae</taxon>
        <taxon>Pseudonocardia</taxon>
    </lineage>
</organism>
<sequence length="197" mass="20549">MNYGFIGAGAIAQALVRRLTAVGESDIVLSNSREPATLAPLARHFGVRAGTTADAAAAEVVVLAVQWSRIPAALNGLDLEGRVLIDTTNPLEAPTFQPFDLGGLTSSEVVAGHAHGARVVKAFNTHSPEKLGSYPEVDGGKRVIFYSGDEAGALTTVGLMIQRLGFAGVPLGDLATGGRLHQFPGGPMPARDFIEHR</sequence>
<dbReference type="InterPro" id="IPR036291">
    <property type="entry name" value="NAD(P)-bd_dom_sf"/>
</dbReference>
<evidence type="ECO:0000313" key="3">
    <source>
        <dbReference type="EMBL" id="MCH6171012.1"/>
    </source>
</evidence>
<keyword evidence="4" id="KW-1185">Reference proteome</keyword>
<dbReference type="Pfam" id="PF03807">
    <property type="entry name" value="F420_oxidored"/>
    <property type="match status" value="1"/>
</dbReference>
<name>A0ABS9TR40_9PSEU</name>
<accession>A0ABS9TR40</accession>
<comment type="caution">
    <text evidence="3">The sequence shown here is derived from an EMBL/GenBank/DDBJ whole genome shotgun (WGS) entry which is preliminary data.</text>
</comment>
<dbReference type="RefSeq" id="WP_241041819.1">
    <property type="nucleotide sequence ID" value="NZ_BAAAJF010000029.1"/>
</dbReference>
<gene>
    <name evidence="3" type="ORF">MMF94_35370</name>
</gene>
<evidence type="ECO:0000313" key="4">
    <source>
        <dbReference type="Proteomes" id="UP001299970"/>
    </source>
</evidence>
<dbReference type="Proteomes" id="UP001299970">
    <property type="component" value="Unassembled WGS sequence"/>
</dbReference>
<keyword evidence="1" id="KW-0560">Oxidoreductase</keyword>